<dbReference type="AlphaFoldDB" id="A0A7X9ZUK2"/>
<feature type="domain" description="Multidrug resistance protein MdtA-like alpha-helical hairpin" evidence="3">
    <location>
        <begin position="128"/>
        <end position="189"/>
    </location>
</feature>
<dbReference type="InterPro" id="IPR006143">
    <property type="entry name" value="RND_pump_MFP"/>
</dbReference>
<comment type="similarity">
    <text evidence="2">Belongs to the membrane fusion protein (MFP) (TC 8.A.1) family.</text>
</comment>
<evidence type="ECO:0000259" key="6">
    <source>
        <dbReference type="Pfam" id="PF25967"/>
    </source>
</evidence>
<dbReference type="Gene3D" id="2.40.420.20">
    <property type="match status" value="1"/>
</dbReference>
<dbReference type="PANTHER" id="PTHR30158:SF24">
    <property type="entry name" value="HLYD FAMILY SECRETION PROTEIN"/>
    <property type="match status" value="1"/>
</dbReference>
<dbReference type="GO" id="GO:0005886">
    <property type="term" value="C:plasma membrane"/>
    <property type="evidence" value="ECO:0007669"/>
    <property type="project" value="TreeGrafter"/>
</dbReference>
<dbReference type="InterPro" id="IPR058627">
    <property type="entry name" value="MdtA-like_C"/>
</dbReference>
<comment type="caution">
    <text evidence="7">The sequence shown here is derived from an EMBL/GenBank/DDBJ whole genome shotgun (WGS) entry which is preliminary data.</text>
</comment>
<dbReference type="Pfam" id="PF25944">
    <property type="entry name" value="Beta-barrel_RND"/>
    <property type="match status" value="1"/>
</dbReference>
<proteinExistence type="inferred from homology"/>
<dbReference type="GO" id="GO:0022857">
    <property type="term" value="F:transmembrane transporter activity"/>
    <property type="evidence" value="ECO:0007669"/>
    <property type="project" value="InterPro"/>
</dbReference>
<dbReference type="NCBIfam" id="TIGR01730">
    <property type="entry name" value="RND_mfp"/>
    <property type="match status" value="1"/>
</dbReference>
<evidence type="ECO:0000313" key="8">
    <source>
        <dbReference type="Proteomes" id="UP000519023"/>
    </source>
</evidence>
<evidence type="ECO:0000259" key="3">
    <source>
        <dbReference type="Pfam" id="PF25876"/>
    </source>
</evidence>
<protein>
    <submittedName>
        <fullName evidence="7">Efflux RND transporter periplasmic adaptor subunit</fullName>
    </submittedName>
</protein>
<dbReference type="InterPro" id="IPR058626">
    <property type="entry name" value="MdtA-like_b-barrel"/>
</dbReference>
<dbReference type="RefSeq" id="WP_169575162.1">
    <property type="nucleotide sequence ID" value="NZ_JABBFV010000027.1"/>
</dbReference>
<dbReference type="Gene3D" id="1.10.287.470">
    <property type="entry name" value="Helix hairpin bin"/>
    <property type="match status" value="1"/>
</dbReference>
<dbReference type="EMBL" id="JABBFV010000027">
    <property type="protein sequence ID" value="NML12832.1"/>
    <property type="molecule type" value="Genomic_DNA"/>
</dbReference>
<keyword evidence="8" id="KW-1185">Reference proteome</keyword>
<dbReference type="SUPFAM" id="SSF111369">
    <property type="entry name" value="HlyD-like secretion proteins"/>
    <property type="match status" value="1"/>
</dbReference>
<evidence type="ECO:0000256" key="1">
    <source>
        <dbReference type="ARBA" id="ARBA00004196"/>
    </source>
</evidence>
<feature type="domain" description="Multidrug resistance protein MdtA-like C-terminal permuted SH3" evidence="6">
    <location>
        <begin position="324"/>
        <end position="384"/>
    </location>
</feature>
<dbReference type="Gene3D" id="2.40.30.170">
    <property type="match status" value="1"/>
</dbReference>
<dbReference type="InterPro" id="IPR058625">
    <property type="entry name" value="MdtA-like_BSH"/>
</dbReference>
<dbReference type="InterPro" id="IPR058624">
    <property type="entry name" value="MdtA-like_HH"/>
</dbReference>
<comment type="subcellular location">
    <subcellularLocation>
        <location evidence="1">Cell envelope</location>
    </subcellularLocation>
</comment>
<dbReference type="Pfam" id="PF25876">
    <property type="entry name" value="HH_MFP_RND"/>
    <property type="match status" value="1"/>
</dbReference>
<feature type="domain" description="Multidrug resistance protein MdtA-like beta-barrel" evidence="5">
    <location>
        <begin position="237"/>
        <end position="319"/>
    </location>
</feature>
<dbReference type="Proteomes" id="UP000519023">
    <property type="component" value="Unassembled WGS sequence"/>
</dbReference>
<name>A0A7X9ZUK2_9SPHN</name>
<evidence type="ECO:0000256" key="2">
    <source>
        <dbReference type="ARBA" id="ARBA00009477"/>
    </source>
</evidence>
<dbReference type="Pfam" id="PF25917">
    <property type="entry name" value="BSH_RND"/>
    <property type="match status" value="1"/>
</dbReference>
<evidence type="ECO:0000259" key="5">
    <source>
        <dbReference type="Pfam" id="PF25944"/>
    </source>
</evidence>
<dbReference type="PANTHER" id="PTHR30158">
    <property type="entry name" value="ACRA/E-RELATED COMPONENT OF DRUG EFFLUX TRANSPORTER"/>
    <property type="match status" value="1"/>
</dbReference>
<gene>
    <name evidence="7" type="ORF">HHL08_22310</name>
</gene>
<dbReference type="Pfam" id="PF25967">
    <property type="entry name" value="RND-MFP_C"/>
    <property type="match status" value="1"/>
</dbReference>
<organism evidence="7 8">
    <name type="scientific">Sphingobium psychrophilum</name>
    <dbReference type="NCBI Taxonomy" id="2728834"/>
    <lineage>
        <taxon>Bacteria</taxon>
        <taxon>Pseudomonadati</taxon>
        <taxon>Pseudomonadota</taxon>
        <taxon>Alphaproteobacteria</taxon>
        <taxon>Sphingomonadales</taxon>
        <taxon>Sphingomonadaceae</taxon>
        <taxon>Sphingobium</taxon>
    </lineage>
</organism>
<feature type="domain" description="Multidrug resistance protein MdtA-like barrel-sandwich hybrid" evidence="4">
    <location>
        <begin position="88"/>
        <end position="224"/>
    </location>
</feature>
<dbReference type="Gene3D" id="2.40.50.100">
    <property type="match status" value="1"/>
</dbReference>
<reference evidence="7 8" key="1">
    <citation type="submission" date="2020-04" db="EMBL/GenBank/DDBJ databases">
        <title>Sphingobium sp. AR-3-1 isolated from Arctic soil.</title>
        <authorList>
            <person name="Dahal R.H."/>
            <person name="Chaudhary D.K."/>
        </authorList>
    </citation>
    <scope>NUCLEOTIDE SEQUENCE [LARGE SCALE GENOMIC DNA]</scope>
    <source>
        <strain evidence="7 8">AR-3-1</strain>
    </source>
</reference>
<dbReference type="GO" id="GO:0030313">
    <property type="term" value="C:cell envelope"/>
    <property type="evidence" value="ECO:0007669"/>
    <property type="project" value="UniProtKB-SubCell"/>
</dbReference>
<dbReference type="GO" id="GO:0046677">
    <property type="term" value="P:response to antibiotic"/>
    <property type="evidence" value="ECO:0007669"/>
    <property type="project" value="TreeGrafter"/>
</dbReference>
<evidence type="ECO:0000313" key="7">
    <source>
        <dbReference type="EMBL" id="NML12832.1"/>
    </source>
</evidence>
<accession>A0A7X9ZUK2</accession>
<evidence type="ECO:0000259" key="4">
    <source>
        <dbReference type="Pfam" id="PF25917"/>
    </source>
</evidence>
<sequence length="423" mass="44739">MNMITKIDADAPAGDIRSENAGKRWSGRHVAWAALALAIVGGVTWKYAGQPQAQASAAAVVTVGVAAPLMRQVVQWDDYVGRFAPSQTVDVRPRVSGPVTAIHFRDGDIVRKGQLLFTLDQRPFLAALAEARANVASAQSGLRLAQADYARVQRLNGDEAVSASEIDTLRARLQAAQAALAAADARARTRALDVEFTLIRAPISGRVSDRKVDIGNLVSGAEGAGASLLTTINALDPIYFSFDASEALFLKSQRDHADGNNGEVEIRLQDEADYRWKGRLDFTDNGLDPRSGTIRGRAVLSNPDLFLTPGLFGNMRLSSGGKVNALLVPDEAIQSDQALKTVLVVGRDDVVAAKPVQLGPLVDGLRIIRSGLSPQDKVVVANVQAAMPGAKVATRSASIRAVAAPITPTDGAAPVASQATFER</sequence>